<dbReference type="PRINTS" id="PR00161">
    <property type="entry name" value="NIHGNASECYTB"/>
</dbReference>
<evidence type="ECO:0000256" key="10">
    <source>
        <dbReference type="ARBA" id="ARBA00023004"/>
    </source>
</evidence>
<feature type="transmembrane region" description="Helical" evidence="12">
    <location>
        <begin position="70"/>
        <end position="88"/>
    </location>
</feature>
<evidence type="ECO:0000256" key="5">
    <source>
        <dbReference type="ARBA" id="ARBA00022617"/>
    </source>
</evidence>
<dbReference type="AlphaFoldDB" id="A0A3S0IGF1"/>
<keyword evidence="6 12" id="KW-0812">Transmembrane</keyword>
<proteinExistence type="inferred from homology"/>
<dbReference type="InterPro" id="IPR011577">
    <property type="entry name" value="Cyt_b561_bac/Ni-Hgenase"/>
</dbReference>
<feature type="transmembrane region" description="Helical" evidence="12">
    <location>
        <begin position="28"/>
        <end position="49"/>
    </location>
</feature>
<reference evidence="14 15" key="1">
    <citation type="submission" date="2018-12" db="EMBL/GenBank/DDBJ databases">
        <authorList>
            <person name="Yu L."/>
        </authorList>
    </citation>
    <scope>NUCLEOTIDE SEQUENCE [LARGE SCALE GENOMIC DNA]</scope>
    <source>
        <strain evidence="14 15">HAW-EB5</strain>
    </source>
</reference>
<protein>
    <submittedName>
        <fullName evidence="14">Cytochrome b/b6 domain-containing protein</fullName>
    </submittedName>
</protein>
<dbReference type="GO" id="GO:0020037">
    <property type="term" value="F:heme binding"/>
    <property type="evidence" value="ECO:0007669"/>
    <property type="project" value="TreeGrafter"/>
</dbReference>
<evidence type="ECO:0000256" key="9">
    <source>
        <dbReference type="ARBA" id="ARBA00022989"/>
    </source>
</evidence>
<dbReference type="RefSeq" id="WP_126504906.1">
    <property type="nucleotide sequence ID" value="NZ_RXNV01000002.1"/>
</dbReference>
<dbReference type="Gene3D" id="1.20.950.20">
    <property type="entry name" value="Transmembrane di-heme cytochromes, Chain C"/>
    <property type="match status" value="1"/>
</dbReference>
<evidence type="ECO:0000256" key="6">
    <source>
        <dbReference type="ARBA" id="ARBA00022692"/>
    </source>
</evidence>
<keyword evidence="4" id="KW-1003">Cell membrane</keyword>
<dbReference type="SUPFAM" id="SSF81342">
    <property type="entry name" value="Transmembrane di-heme cytochromes"/>
    <property type="match status" value="1"/>
</dbReference>
<dbReference type="GO" id="GO:0005506">
    <property type="term" value="F:iron ion binding"/>
    <property type="evidence" value="ECO:0007669"/>
    <property type="project" value="InterPro"/>
</dbReference>
<evidence type="ECO:0000256" key="3">
    <source>
        <dbReference type="ARBA" id="ARBA00022448"/>
    </source>
</evidence>
<dbReference type="EMBL" id="RXNV01000002">
    <property type="protein sequence ID" value="RTR33350.1"/>
    <property type="molecule type" value="Genomic_DNA"/>
</dbReference>
<comment type="caution">
    <text evidence="14">The sequence shown here is derived from an EMBL/GenBank/DDBJ whole genome shotgun (WGS) entry which is preliminary data.</text>
</comment>
<dbReference type="Pfam" id="PF01292">
    <property type="entry name" value="Ni_hydr_CYTB"/>
    <property type="match status" value="1"/>
</dbReference>
<name>A0A3S0IGF1_9GAMM</name>
<keyword evidence="3" id="KW-0813">Transport</keyword>
<evidence type="ECO:0000259" key="13">
    <source>
        <dbReference type="Pfam" id="PF01292"/>
    </source>
</evidence>
<evidence type="ECO:0000256" key="11">
    <source>
        <dbReference type="ARBA" id="ARBA00023136"/>
    </source>
</evidence>
<dbReference type="PANTHER" id="PTHR30485">
    <property type="entry name" value="NI/FE-HYDROGENASE 1 B-TYPE CYTOCHROME SUBUNIT"/>
    <property type="match status" value="1"/>
</dbReference>
<keyword evidence="10" id="KW-0408">Iron</keyword>
<accession>A0A3S0IGF1</accession>
<evidence type="ECO:0000256" key="12">
    <source>
        <dbReference type="SAM" id="Phobius"/>
    </source>
</evidence>
<gene>
    <name evidence="14" type="ORF">EKG39_06285</name>
</gene>
<keyword evidence="5" id="KW-0349">Heme</keyword>
<comment type="similarity">
    <text evidence="2">Belongs to the HupC/HyaC/HydC family.</text>
</comment>
<organism evidence="14 15">
    <name type="scientific">Shewanella atlantica</name>
    <dbReference type="NCBI Taxonomy" id="271099"/>
    <lineage>
        <taxon>Bacteria</taxon>
        <taxon>Pseudomonadati</taxon>
        <taxon>Pseudomonadota</taxon>
        <taxon>Gammaproteobacteria</taxon>
        <taxon>Alteromonadales</taxon>
        <taxon>Shewanellaceae</taxon>
        <taxon>Shewanella</taxon>
    </lineage>
</organism>
<keyword evidence="15" id="KW-1185">Reference proteome</keyword>
<dbReference type="InterPro" id="IPR051542">
    <property type="entry name" value="Hydrogenase_cytochrome"/>
</dbReference>
<dbReference type="InterPro" id="IPR000516">
    <property type="entry name" value="Ni-dep_Hydgase_cyt-B"/>
</dbReference>
<keyword evidence="11 12" id="KW-0472">Membrane</keyword>
<dbReference type="GO" id="GO:0022904">
    <property type="term" value="P:respiratory electron transport chain"/>
    <property type="evidence" value="ECO:0007669"/>
    <property type="project" value="InterPro"/>
</dbReference>
<keyword evidence="8" id="KW-0249">Electron transport</keyword>
<keyword evidence="7" id="KW-0479">Metal-binding</keyword>
<keyword evidence="9 12" id="KW-1133">Transmembrane helix</keyword>
<comment type="subcellular location">
    <subcellularLocation>
        <location evidence="1">Cell membrane</location>
        <topology evidence="1">Multi-pass membrane protein</topology>
    </subcellularLocation>
</comment>
<dbReference type="GO" id="GO:0009055">
    <property type="term" value="F:electron transfer activity"/>
    <property type="evidence" value="ECO:0007669"/>
    <property type="project" value="InterPro"/>
</dbReference>
<dbReference type="Proteomes" id="UP000282060">
    <property type="component" value="Unassembled WGS sequence"/>
</dbReference>
<evidence type="ECO:0000256" key="4">
    <source>
        <dbReference type="ARBA" id="ARBA00022475"/>
    </source>
</evidence>
<dbReference type="InterPro" id="IPR016174">
    <property type="entry name" value="Di-haem_cyt_TM"/>
</dbReference>
<feature type="domain" description="Cytochrome b561 bacterial/Ni-hydrogenase" evidence="13">
    <location>
        <begin position="21"/>
        <end position="239"/>
    </location>
</feature>
<evidence type="ECO:0000256" key="8">
    <source>
        <dbReference type="ARBA" id="ARBA00022982"/>
    </source>
</evidence>
<dbReference type="GO" id="GO:0005886">
    <property type="term" value="C:plasma membrane"/>
    <property type="evidence" value="ECO:0007669"/>
    <property type="project" value="UniProtKB-SubCell"/>
</dbReference>
<evidence type="ECO:0000256" key="2">
    <source>
        <dbReference type="ARBA" id="ARBA00008622"/>
    </source>
</evidence>
<evidence type="ECO:0000313" key="14">
    <source>
        <dbReference type="EMBL" id="RTR33350.1"/>
    </source>
</evidence>
<evidence type="ECO:0000256" key="7">
    <source>
        <dbReference type="ARBA" id="ARBA00022723"/>
    </source>
</evidence>
<feature type="transmembrane region" description="Helical" evidence="12">
    <location>
        <begin position="202"/>
        <end position="222"/>
    </location>
</feature>
<evidence type="ECO:0000256" key="1">
    <source>
        <dbReference type="ARBA" id="ARBA00004651"/>
    </source>
</evidence>
<evidence type="ECO:0000313" key="15">
    <source>
        <dbReference type="Proteomes" id="UP000282060"/>
    </source>
</evidence>
<feature type="transmembrane region" description="Helical" evidence="12">
    <location>
        <begin position="129"/>
        <end position="147"/>
    </location>
</feature>
<sequence>MTNHDNNNRIHKSEKITTYRVWDKPSRLFHWVNVLLVLSLVFVGLIMLFRKDLGIDALEAKIKLKELHVIIGYLFAANLLVRIIWGFMGNRYAKFSQNIPNIRAIKQYRAALKDGQNPQYVGHNPLGKLAVATIMLTLTLIMATGLFRAGTDIYYPPFGSAVTQYIAADGVDATLIKPYDETGIDKSKLAEIKPAKSFAGKVHLYSVYFLLFLIGLHVAAVIQAERRHQPGIISAMFSGKKSIKGPIEDKD</sequence>
<dbReference type="OrthoDB" id="196472at2"/>
<dbReference type="PANTHER" id="PTHR30485:SF2">
    <property type="entry name" value="BLL0597 PROTEIN"/>
    <property type="match status" value="1"/>
</dbReference>